<evidence type="ECO:0000256" key="4">
    <source>
        <dbReference type="ARBA" id="ARBA00022741"/>
    </source>
</evidence>
<dbReference type="InterPro" id="IPR037038">
    <property type="entry name" value="HepT-like_sf"/>
</dbReference>
<keyword evidence="5" id="KW-0378">Hydrolase</keyword>
<proteinExistence type="inferred from homology"/>
<dbReference type="GO" id="GO:0016787">
    <property type="term" value="F:hydrolase activity"/>
    <property type="evidence" value="ECO:0007669"/>
    <property type="project" value="UniProtKB-KW"/>
</dbReference>
<dbReference type="GO" id="GO:0004540">
    <property type="term" value="F:RNA nuclease activity"/>
    <property type="evidence" value="ECO:0007669"/>
    <property type="project" value="InterPro"/>
</dbReference>
<dbReference type="PANTHER" id="PTHR34139">
    <property type="entry name" value="UPF0331 PROTEIN MJ0127"/>
    <property type="match status" value="1"/>
</dbReference>
<protein>
    <submittedName>
        <fullName evidence="7">DUF86 domain-containing protein</fullName>
    </submittedName>
</protein>
<keyword evidence="4" id="KW-0547">Nucleotide-binding</keyword>
<dbReference type="PANTHER" id="PTHR34139:SF1">
    <property type="entry name" value="RNASE MJ1380-RELATED"/>
    <property type="match status" value="1"/>
</dbReference>
<dbReference type="GO" id="GO:0000166">
    <property type="term" value="F:nucleotide binding"/>
    <property type="evidence" value="ECO:0007669"/>
    <property type="project" value="UniProtKB-KW"/>
</dbReference>
<reference evidence="7" key="1">
    <citation type="submission" date="2014-11" db="EMBL/GenBank/DDBJ databases">
        <authorList>
            <person name="Malar M.C."/>
            <person name="Sen D."/>
            <person name="Tripathy S."/>
        </authorList>
    </citation>
    <scope>NUCLEOTIDE SEQUENCE</scope>
    <source>
        <strain evidence="7">BDU141951</strain>
    </source>
</reference>
<accession>A0A0C1V2X8</accession>
<reference evidence="7" key="3">
    <citation type="submission" date="2020-02" db="EMBL/GenBank/DDBJ databases">
        <authorList>
            <person name="Sarangi A.N."/>
            <person name="Ghosh S."/>
            <person name="Mukherjee M."/>
            <person name="Tripathy S."/>
        </authorList>
    </citation>
    <scope>NUCLEOTIDE SEQUENCE</scope>
    <source>
        <strain evidence="7">BDU141951</strain>
    </source>
</reference>
<dbReference type="EMBL" id="JTHE02000003">
    <property type="protein sequence ID" value="NEV66097.1"/>
    <property type="molecule type" value="Genomic_DNA"/>
</dbReference>
<evidence type="ECO:0000313" key="7">
    <source>
        <dbReference type="EMBL" id="NEV66097.1"/>
    </source>
</evidence>
<sequence>MEIEVRKYLYDIQQAGQLITDFTQGQTYASYRANPMMKSAVERQFITIGEALNKAVKRDVSLNEQISDIRKIVDFRNILTHGYTNIADVVVWDILQTSLPRLLQEVEPLLHQ</sequence>
<evidence type="ECO:0000256" key="5">
    <source>
        <dbReference type="ARBA" id="ARBA00022801"/>
    </source>
</evidence>
<comment type="caution">
    <text evidence="7">The sequence shown here is derived from an EMBL/GenBank/DDBJ whole genome shotgun (WGS) entry which is preliminary data.</text>
</comment>
<keyword evidence="3" id="KW-0540">Nuclease</keyword>
<reference evidence="7" key="2">
    <citation type="journal article" date="2015" name="Genome Announc.">
        <title>Draft Genome Sequence of Filamentous Marine Cyanobacterium Lyngbya confervoides Strain BDU141951.</title>
        <authorList>
            <person name="Chandrababunaidu M.M."/>
            <person name="Sen D."/>
            <person name="Tripathy S."/>
        </authorList>
    </citation>
    <scope>NUCLEOTIDE SEQUENCE</scope>
    <source>
        <strain evidence="7">BDU141951</strain>
    </source>
</reference>
<dbReference type="Pfam" id="PF01934">
    <property type="entry name" value="HepT-like"/>
    <property type="match status" value="1"/>
</dbReference>
<evidence type="ECO:0000256" key="3">
    <source>
        <dbReference type="ARBA" id="ARBA00022722"/>
    </source>
</evidence>
<dbReference type="InterPro" id="IPR051813">
    <property type="entry name" value="HepT_RNase_toxin"/>
</dbReference>
<dbReference type="Gene3D" id="1.20.120.580">
    <property type="entry name" value="bsu32300-like"/>
    <property type="match status" value="1"/>
</dbReference>
<dbReference type="GO" id="GO:0110001">
    <property type="term" value="C:toxin-antitoxin complex"/>
    <property type="evidence" value="ECO:0007669"/>
    <property type="project" value="InterPro"/>
</dbReference>
<organism evidence="7">
    <name type="scientific">Lyngbya confervoides BDU141951</name>
    <dbReference type="NCBI Taxonomy" id="1574623"/>
    <lineage>
        <taxon>Bacteria</taxon>
        <taxon>Bacillati</taxon>
        <taxon>Cyanobacteriota</taxon>
        <taxon>Cyanophyceae</taxon>
        <taxon>Oscillatoriophycideae</taxon>
        <taxon>Oscillatoriales</taxon>
        <taxon>Microcoleaceae</taxon>
        <taxon>Lyngbya</taxon>
    </lineage>
</organism>
<name>A0A0C1V2X8_9CYAN</name>
<evidence type="ECO:0000256" key="2">
    <source>
        <dbReference type="ARBA" id="ARBA00022649"/>
    </source>
</evidence>
<evidence type="ECO:0000256" key="1">
    <source>
        <dbReference type="ARBA" id="ARBA00022553"/>
    </source>
</evidence>
<gene>
    <name evidence="7" type="ORF">QQ91_003095</name>
</gene>
<comment type="similarity">
    <text evidence="6">Belongs to the HepT RNase toxin family.</text>
</comment>
<keyword evidence="1" id="KW-0597">Phosphoprotein</keyword>
<dbReference type="AlphaFoldDB" id="A0A0C1V2X8"/>
<keyword evidence="2" id="KW-1277">Toxin-antitoxin system</keyword>
<dbReference type="InterPro" id="IPR008201">
    <property type="entry name" value="HepT-like"/>
</dbReference>
<evidence type="ECO:0000256" key="6">
    <source>
        <dbReference type="ARBA" id="ARBA00024207"/>
    </source>
</evidence>